<sequence length="417" mass="45110">MLRRTGFTTALVRLLAWRSGRAHGFADCRPSARALGFSLVSVKDVDVMASPLKPFLTSRPKIPPLPVDFGDRSVHRLHFNECPFPPSPAVTQAIAEAAGRLNHYPDAVWSDLTHAIATEWDWPQDRIICANGSDELLMMTGQLVLGPGDEAVAPGPCFANYPKSAAAQGATLIQVPVRHDGGIDIDATLAAITPRTKLVFVTTPMNPTGTLMQTAEFTRLAREIPDHALLVLDEAYYEFGRFEGGGDHLPALRDRSGPWIVLRTFSKAYALAGLRLGYALCGSEEVRTAFDQVRIGFNVNRLSQAGAAAALTDPGHTAMILENNKRERERMAGALTALWCRVLDSATNFIAAELPCASPTVVSALRAEADIWTQAIAYPGFENFIRISVGGPEDTDALLAAFPGILQRALDAREPAE</sequence>
<evidence type="ECO:0000256" key="9">
    <source>
        <dbReference type="ARBA" id="ARBA00023102"/>
    </source>
</evidence>
<dbReference type="CDD" id="cd00609">
    <property type="entry name" value="AAT_like"/>
    <property type="match status" value="1"/>
</dbReference>
<gene>
    <name evidence="11" type="primary">hisC</name>
    <name evidence="13" type="ORF">EOI86_12035</name>
</gene>
<evidence type="ECO:0000259" key="12">
    <source>
        <dbReference type="Pfam" id="PF00155"/>
    </source>
</evidence>
<dbReference type="UniPathway" id="UPA00031">
    <property type="reaction ID" value="UER00012"/>
</dbReference>
<evidence type="ECO:0000256" key="6">
    <source>
        <dbReference type="ARBA" id="ARBA00022605"/>
    </source>
</evidence>
<evidence type="ECO:0000256" key="11">
    <source>
        <dbReference type="HAMAP-Rule" id="MF_01023"/>
    </source>
</evidence>
<dbReference type="SUPFAM" id="SSF53383">
    <property type="entry name" value="PLP-dependent transferases"/>
    <property type="match status" value="1"/>
</dbReference>
<dbReference type="InterPro" id="IPR050106">
    <property type="entry name" value="HistidinolP_aminotransfase"/>
</dbReference>
<dbReference type="PANTHER" id="PTHR43643:SF6">
    <property type="entry name" value="HISTIDINOL-PHOSPHATE AMINOTRANSFERASE"/>
    <property type="match status" value="1"/>
</dbReference>
<keyword evidence="14" id="KW-1185">Reference proteome</keyword>
<keyword evidence="9 11" id="KW-0368">Histidine biosynthesis</keyword>
<comment type="pathway">
    <text evidence="2 11">Amino-acid biosynthesis; L-histidine biosynthesis; L-histidine from 5-phospho-alpha-D-ribose 1-diphosphate: step 7/9.</text>
</comment>
<evidence type="ECO:0000256" key="3">
    <source>
        <dbReference type="ARBA" id="ARBA00007970"/>
    </source>
</evidence>
<evidence type="ECO:0000256" key="5">
    <source>
        <dbReference type="ARBA" id="ARBA00022576"/>
    </source>
</evidence>
<comment type="similarity">
    <text evidence="3 11">Belongs to the class-II pyridoxal-phosphate-dependent aminotransferase family. Histidinol-phosphate aminotransferase subfamily.</text>
</comment>
<feature type="modified residue" description="N6-(pyridoxal phosphate)lysine" evidence="11">
    <location>
        <position position="267"/>
    </location>
</feature>
<evidence type="ECO:0000256" key="4">
    <source>
        <dbReference type="ARBA" id="ARBA00011738"/>
    </source>
</evidence>
<proteinExistence type="inferred from homology"/>
<dbReference type="InterPro" id="IPR015424">
    <property type="entry name" value="PyrdxlP-dep_Trfase"/>
</dbReference>
<name>A0A437QN66_9PROT</name>
<dbReference type="InterPro" id="IPR005861">
    <property type="entry name" value="HisP_aminotrans"/>
</dbReference>
<keyword evidence="7 11" id="KW-0808">Transferase</keyword>
<evidence type="ECO:0000256" key="2">
    <source>
        <dbReference type="ARBA" id="ARBA00005011"/>
    </source>
</evidence>
<evidence type="ECO:0000313" key="14">
    <source>
        <dbReference type="Proteomes" id="UP000287447"/>
    </source>
</evidence>
<dbReference type="GO" id="GO:0030170">
    <property type="term" value="F:pyridoxal phosphate binding"/>
    <property type="evidence" value="ECO:0007669"/>
    <property type="project" value="InterPro"/>
</dbReference>
<dbReference type="PROSITE" id="PS00599">
    <property type="entry name" value="AA_TRANSFER_CLASS_2"/>
    <property type="match status" value="1"/>
</dbReference>
<dbReference type="GO" id="GO:0004400">
    <property type="term" value="F:histidinol-phosphate transaminase activity"/>
    <property type="evidence" value="ECO:0007669"/>
    <property type="project" value="UniProtKB-UniRule"/>
</dbReference>
<dbReference type="EC" id="2.6.1.9" evidence="11"/>
<dbReference type="Pfam" id="PF00155">
    <property type="entry name" value="Aminotran_1_2"/>
    <property type="match status" value="1"/>
</dbReference>
<dbReference type="Proteomes" id="UP000287447">
    <property type="component" value="Unassembled WGS sequence"/>
</dbReference>
<dbReference type="InterPro" id="IPR015421">
    <property type="entry name" value="PyrdxlP-dep_Trfase_major"/>
</dbReference>
<comment type="cofactor">
    <cofactor evidence="1 11">
        <name>pyridoxal 5'-phosphate</name>
        <dbReference type="ChEBI" id="CHEBI:597326"/>
    </cofactor>
</comment>
<dbReference type="GO" id="GO:0000105">
    <property type="term" value="P:L-histidine biosynthetic process"/>
    <property type="evidence" value="ECO:0007669"/>
    <property type="project" value="UniProtKB-UniRule"/>
</dbReference>
<dbReference type="EMBL" id="SADE01000002">
    <property type="protein sequence ID" value="RVU35973.1"/>
    <property type="molecule type" value="Genomic_DNA"/>
</dbReference>
<protein>
    <recommendedName>
        <fullName evidence="11">Histidinol-phosphate aminotransferase</fullName>
        <ecNumber evidence="11">2.6.1.9</ecNumber>
    </recommendedName>
    <alternativeName>
        <fullName evidence="11">Imidazole acetol-phosphate transaminase</fullName>
    </alternativeName>
</protein>
<dbReference type="PANTHER" id="PTHR43643">
    <property type="entry name" value="HISTIDINOL-PHOSPHATE AMINOTRANSFERASE 2"/>
    <property type="match status" value="1"/>
</dbReference>
<keyword evidence="8 11" id="KW-0663">Pyridoxal phosphate</keyword>
<comment type="caution">
    <text evidence="13">The sequence shown here is derived from an EMBL/GenBank/DDBJ whole genome shotgun (WGS) entry which is preliminary data.</text>
</comment>
<feature type="domain" description="Aminotransferase class I/classII large" evidence="12">
    <location>
        <begin position="76"/>
        <end position="400"/>
    </location>
</feature>
<dbReference type="HAMAP" id="MF_01023">
    <property type="entry name" value="HisC_aminotrans_2"/>
    <property type="match status" value="1"/>
</dbReference>
<dbReference type="Gene3D" id="3.40.640.10">
    <property type="entry name" value="Type I PLP-dependent aspartate aminotransferase-like (Major domain)"/>
    <property type="match status" value="1"/>
</dbReference>
<evidence type="ECO:0000313" key="13">
    <source>
        <dbReference type="EMBL" id="RVU35973.1"/>
    </source>
</evidence>
<evidence type="ECO:0000256" key="7">
    <source>
        <dbReference type="ARBA" id="ARBA00022679"/>
    </source>
</evidence>
<keyword evidence="6 11" id="KW-0028">Amino-acid biosynthesis</keyword>
<evidence type="ECO:0000256" key="8">
    <source>
        <dbReference type="ARBA" id="ARBA00022898"/>
    </source>
</evidence>
<comment type="catalytic activity">
    <reaction evidence="10 11">
        <text>L-histidinol phosphate + 2-oxoglutarate = 3-(imidazol-4-yl)-2-oxopropyl phosphate + L-glutamate</text>
        <dbReference type="Rhea" id="RHEA:23744"/>
        <dbReference type="ChEBI" id="CHEBI:16810"/>
        <dbReference type="ChEBI" id="CHEBI:29985"/>
        <dbReference type="ChEBI" id="CHEBI:57766"/>
        <dbReference type="ChEBI" id="CHEBI:57980"/>
        <dbReference type="EC" id="2.6.1.9"/>
    </reaction>
</comment>
<dbReference type="AlphaFoldDB" id="A0A437QN66"/>
<keyword evidence="5 11" id="KW-0032">Aminotransferase</keyword>
<accession>A0A437QN66</accession>
<comment type="subunit">
    <text evidence="4 11">Homodimer.</text>
</comment>
<dbReference type="Gene3D" id="3.90.1150.10">
    <property type="entry name" value="Aspartate Aminotransferase, domain 1"/>
    <property type="match status" value="1"/>
</dbReference>
<dbReference type="InterPro" id="IPR004839">
    <property type="entry name" value="Aminotransferase_I/II_large"/>
</dbReference>
<organism evidence="13 14">
    <name type="scientific">Hwanghaeella grinnelliae</name>
    <dbReference type="NCBI Taxonomy" id="2500179"/>
    <lineage>
        <taxon>Bacteria</taxon>
        <taxon>Pseudomonadati</taxon>
        <taxon>Pseudomonadota</taxon>
        <taxon>Alphaproteobacteria</taxon>
        <taxon>Rhodospirillales</taxon>
        <taxon>Rhodospirillaceae</taxon>
        <taxon>Hwanghaeella</taxon>
    </lineage>
</organism>
<evidence type="ECO:0000256" key="10">
    <source>
        <dbReference type="ARBA" id="ARBA00047481"/>
    </source>
</evidence>
<dbReference type="InterPro" id="IPR015422">
    <property type="entry name" value="PyrdxlP-dep_Trfase_small"/>
</dbReference>
<evidence type="ECO:0000256" key="1">
    <source>
        <dbReference type="ARBA" id="ARBA00001933"/>
    </source>
</evidence>
<reference evidence="14" key="1">
    <citation type="submission" date="2019-01" db="EMBL/GenBank/DDBJ databases">
        <title>Gri0909 isolated from a small marine red alga.</title>
        <authorList>
            <person name="Kim J."/>
            <person name="Jeong S.E."/>
            <person name="Jeon C.O."/>
        </authorList>
    </citation>
    <scope>NUCLEOTIDE SEQUENCE [LARGE SCALE GENOMIC DNA]</scope>
    <source>
        <strain evidence="14">Gri0909</strain>
    </source>
</reference>
<dbReference type="InterPro" id="IPR001917">
    <property type="entry name" value="Aminotrans_II_pyridoxalP_BS"/>
</dbReference>